<dbReference type="Pfam" id="PF04828">
    <property type="entry name" value="GFA"/>
    <property type="match status" value="1"/>
</dbReference>
<accession>A0A2U8H9H8</accession>
<organism evidence="6 7">
    <name type="scientific">Alloyangia pacifica</name>
    <dbReference type="NCBI Taxonomy" id="311180"/>
    <lineage>
        <taxon>Bacteria</taxon>
        <taxon>Pseudomonadati</taxon>
        <taxon>Pseudomonadota</taxon>
        <taxon>Alphaproteobacteria</taxon>
        <taxon>Rhodobacterales</taxon>
        <taxon>Roseobacteraceae</taxon>
        <taxon>Alloyangia</taxon>
    </lineage>
</organism>
<dbReference type="Proteomes" id="UP000244915">
    <property type="component" value="Chromosome 1"/>
</dbReference>
<name>A0A2U8H9H8_9RHOB</name>
<feature type="domain" description="CENP-V/GFA" evidence="5">
    <location>
        <begin position="6"/>
        <end position="106"/>
    </location>
</feature>
<evidence type="ECO:0000256" key="3">
    <source>
        <dbReference type="ARBA" id="ARBA00022833"/>
    </source>
</evidence>
<keyword evidence="2" id="KW-0479">Metal-binding</keyword>
<dbReference type="EMBL" id="CP022189">
    <property type="protein sequence ID" value="AWI82348.1"/>
    <property type="molecule type" value="Genomic_DNA"/>
</dbReference>
<protein>
    <submittedName>
        <fullName evidence="6">Aldehyde-activating protein</fullName>
    </submittedName>
</protein>
<dbReference type="PANTHER" id="PTHR33337">
    <property type="entry name" value="GFA DOMAIN-CONTAINING PROTEIN"/>
    <property type="match status" value="1"/>
</dbReference>
<dbReference type="PROSITE" id="PS51891">
    <property type="entry name" value="CENP_V_GFA"/>
    <property type="match status" value="1"/>
</dbReference>
<evidence type="ECO:0000256" key="1">
    <source>
        <dbReference type="ARBA" id="ARBA00005495"/>
    </source>
</evidence>
<evidence type="ECO:0000313" key="7">
    <source>
        <dbReference type="Proteomes" id="UP000244915"/>
    </source>
</evidence>
<dbReference type="InterPro" id="IPR006913">
    <property type="entry name" value="CENP-V/GFA"/>
</dbReference>
<evidence type="ECO:0000256" key="4">
    <source>
        <dbReference type="ARBA" id="ARBA00023239"/>
    </source>
</evidence>
<evidence type="ECO:0000259" key="5">
    <source>
        <dbReference type="PROSITE" id="PS51891"/>
    </source>
</evidence>
<keyword evidence="4" id="KW-0456">Lyase</keyword>
<dbReference type="RefSeq" id="WP_108964272.1">
    <property type="nucleotide sequence ID" value="NZ_CP022189.1"/>
</dbReference>
<dbReference type="GO" id="GO:0046872">
    <property type="term" value="F:metal ion binding"/>
    <property type="evidence" value="ECO:0007669"/>
    <property type="project" value="UniProtKB-KW"/>
</dbReference>
<evidence type="ECO:0000313" key="6">
    <source>
        <dbReference type="EMBL" id="AWI82348.1"/>
    </source>
</evidence>
<dbReference type="AlphaFoldDB" id="A0A2U8H9H8"/>
<gene>
    <name evidence="6" type="ORF">CEW88_00885</name>
</gene>
<dbReference type="Gene3D" id="3.90.1590.10">
    <property type="entry name" value="glutathione-dependent formaldehyde- activating enzyme (gfa)"/>
    <property type="match status" value="1"/>
</dbReference>
<dbReference type="PANTHER" id="PTHR33337:SF40">
    <property type="entry name" value="CENP-V_GFA DOMAIN-CONTAINING PROTEIN-RELATED"/>
    <property type="match status" value="1"/>
</dbReference>
<dbReference type="InterPro" id="IPR011057">
    <property type="entry name" value="Mss4-like_sf"/>
</dbReference>
<proteinExistence type="inferred from homology"/>
<dbReference type="OrthoDB" id="9807246at2"/>
<sequence>MTELPQIGSCRCGALQLEVSKPPMMTAACHCRGCQKMSASAFSLTMMVPSDGIRVIAGEPVTGGIKGPQLDHYMCRECGTWMFTRINGIEVFVNVRPVMFDVPEWSLPFIETMTTEKLDWAQIPARHSYEGFPPEEDFPMLLEDFARR</sequence>
<dbReference type="GO" id="GO:0016846">
    <property type="term" value="F:carbon-sulfur lyase activity"/>
    <property type="evidence" value="ECO:0007669"/>
    <property type="project" value="InterPro"/>
</dbReference>
<dbReference type="KEGG" id="ypac:CEW88_00885"/>
<comment type="similarity">
    <text evidence="1">Belongs to the Gfa family.</text>
</comment>
<dbReference type="SUPFAM" id="SSF51316">
    <property type="entry name" value="Mss4-like"/>
    <property type="match status" value="1"/>
</dbReference>
<reference evidence="6 7" key="1">
    <citation type="submission" date="2017-06" db="EMBL/GenBank/DDBJ databases">
        <title>Yangia sp. YSBP01 complete genome sequence.</title>
        <authorList>
            <person name="Woo J.-H."/>
            <person name="Kim H.-S."/>
        </authorList>
    </citation>
    <scope>NUCLEOTIDE SEQUENCE [LARGE SCALE GENOMIC DNA]</scope>
    <source>
        <strain evidence="6 7">YSBP01</strain>
    </source>
</reference>
<keyword evidence="3" id="KW-0862">Zinc</keyword>
<evidence type="ECO:0000256" key="2">
    <source>
        <dbReference type="ARBA" id="ARBA00022723"/>
    </source>
</evidence>